<name>A0ABQ1PVM4_9ENTE</name>
<keyword evidence="1" id="KW-1133">Transmembrane helix</keyword>
<comment type="caution">
    <text evidence="2">The sequence shown here is derived from an EMBL/GenBank/DDBJ whole genome shotgun (WGS) entry which is preliminary data.</text>
</comment>
<feature type="transmembrane region" description="Helical" evidence="1">
    <location>
        <begin position="131"/>
        <end position="150"/>
    </location>
</feature>
<dbReference type="InterPro" id="IPR021529">
    <property type="entry name" value="DUF2798"/>
</dbReference>
<feature type="transmembrane region" description="Helical" evidence="1">
    <location>
        <begin position="14"/>
        <end position="36"/>
    </location>
</feature>
<keyword evidence="1" id="KW-0812">Transmembrane</keyword>
<keyword evidence="1" id="KW-0472">Membrane</keyword>
<evidence type="ECO:0000313" key="3">
    <source>
        <dbReference type="Proteomes" id="UP000630615"/>
    </source>
</evidence>
<evidence type="ECO:0008006" key="4">
    <source>
        <dbReference type="Google" id="ProtNLM"/>
    </source>
</evidence>
<feature type="transmembrane region" description="Helical" evidence="1">
    <location>
        <begin position="87"/>
        <end position="111"/>
    </location>
</feature>
<accession>A0ABQ1PVM4</accession>
<protein>
    <recommendedName>
        <fullName evidence="4">DUF2798 domain-containing protein</fullName>
    </recommendedName>
</protein>
<evidence type="ECO:0000313" key="2">
    <source>
        <dbReference type="EMBL" id="GGD04546.1"/>
    </source>
</evidence>
<reference evidence="3" key="1">
    <citation type="journal article" date="2019" name="Int. J. Syst. Evol. Microbiol.">
        <title>The Global Catalogue of Microorganisms (GCM) 10K type strain sequencing project: providing services to taxonomists for standard genome sequencing and annotation.</title>
        <authorList>
            <consortium name="The Broad Institute Genomics Platform"/>
            <consortium name="The Broad Institute Genome Sequencing Center for Infectious Disease"/>
            <person name="Wu L."/>
            <person name="Ma J."/>
        </authorList>
    </citation>
    <scope>NUCLEOTIDE SEQUENCE [LARGE SCALE GENOMIC DNA]</scope>
    <source>
        <strain evidence="3">CGMCC 1.15942</strain>
    </source>
</reference>
<organism evidence="2 3">
    <name type="scientific">Enterococcus wangshanyuanii</name>
    <dbReference type="NCBI Taxonomy" id="2005703"/>
    <lineage>
        <taxon>Bacteria</taxon>
        <taxon>Bacillati</taxon>
        <taxon>Bacillota</taxon>
        <taxon>Bacilli</taxon>
        <taxon>Lactobacillales</taxon>
        <taxon>Enterococcaceae</taxon>
        <taxon>Enterococcus</taxon>
    </lineage>
</organism>
<dbReference type="Pfam" id="PF11391">
    <property type="entry name" value="DUF2798"/>
    <property type="match status" value="1"/>
</dbReference>
<dbReference type="Proteomes" id="UP000630615">
    <property type="component" value="Unassembled WGS sequence"/>
</dbReference>
<evidence type="ECO:0000256" key="1">
    <source>
        <dbReference type="SAM" id="Phobius"/>
    </source>
</evidence>
<proteinExistence type="predicted"/>
<gene>
    <name evidence="2" type="ORF">GCM10011573_37580</name>
</gene>
<keyword evidence="3" id="KW-1185">Reference proteome</keyword>
<feature type="transmembrane region" description="Helical" evidence="1">
    <location>
        <begin position="48"/>
        <end position="66"/>
    </location>
</feature>
<dbReference type="EMBL" id="BMKI01000018">
    <property type="protein sequence ID" value="GGD04546.1"/>
    <property type="molecule type" value="Genomic_DNA"/>
</dbReference>
<dbReference type="RefSeq" id="WP_088271920.1">
    <property type="nucleotide sequence ID" value="NZ_BMKI01000018.1"/>
</dbReference>
<sequence>MDFYMKLPRNKKEFTLFLLVISIVSVNIIAPLITFLEVGFSKETYFNTLQVIPFIWLFVVILVLLTHTPAEKITKKIIHKDDSFNSVVTINILVNVLLMSIFMTIIGTWIGSRSVTFDVFHNYLNVWPRNFAISLAIELLIAHPVARLILYKLHISKDKQKAA</sequence>